<keyword evidence="6" id="KW-0808">Transferase</keyword>
<evidence type="ECO:0000256" key="11">
    <source>
        <dbReference type="ARBA" id="ARBA00023136"/>
    </source>
</evidence>
<keyword evidence="13" id="KW-1185">Reference proteome</keyword>
<dbReference type="Pfam" id="PF13426">
    <property type="entry name" value="PAS_9"/>
    <property type="match status" value="2"/>
</dbReference>
<evidence type="ECO:0000256" key="2">
    <source>
        <dbReference type="ARBA" id="ARBA00004236"/>
    </source>
</evidence>
<dbReference type="InterPro" id="IPR003594">
    <property type="entry name" value="HATPase_dom"/>
</dbReference>
<evidence type="ECO:0000313" key="13">
    <source>
        <dbReference type="Proteomes" id="UP000235653"/>
    </source>
</evidence>
<dbReference type="PANTHER" id="PTHR43047:SF72">
    <property type="entry name" value="OSMOSENSING HISTIDINE PROTEIN KINASE SLN1"/>
    <property type="match status" value="1"/>
</dbReference>
<dbReference type="SUPFAM" id="SSF47384">
    <property type="entry name" value="Homodimeric domain of signal transducing histidine kinase"/>
    <property type="match status" value="1"/>
</dbReference>
<dbReference type="InterPro" id="IPR003661">
    <property type="entry name" value="HisK_dim/P_dom"/>
</dbReference>
<dbReference type="CDD" id="cd00130">
    <property type="entry name" value="PAS"/>
    <property type="match status" value="2"/>
</dbReference>
<keyword evidence="4" id="KW-1003">Cell membrane</keyword>
<keyword evidence="7" id="KW-0547">Nucleotide-binding</keyword>
<dbReference type="SUPFAM" id="SSF55874">
    <property type="entry name" value="ATPase domain of HSP90 chaperone/DNA topoisomerase II/histidine kinase"/>
    <property type="match status" value="1"/>
</dbReference>
<dbReference type="Gene3D" id="3.30.450.40">
    <property type="match status" value="1"/>
</dbReference>
<evidence type="ECO:0000256" key="5">
    <source>
        <dbReference type="ARBA" id="ARBA00022553"/>
    </source>
</evidence>
<dbReference type="Gene3D" id="3.30.565.10">
    <property type="entry name" value="Histidine kinase-like ATPase, C-terminal domain"/>
    <property type="match status" value="1"/>
</dbReference>
<keyword evidence="8" id="KW-0418">Kinase</keyword>
<dbReference type="RefSeq" id="WP_102330683.1">
    <property type="nucleotide sequence ID" value="NZ_CP058566.2"/>
</dbReference>
<dbReference type="SUPFAM" id="SSF55781">
    <property type="entry name" value="GAF domain-like"/>
    <property type="match status" value="1"/>
</dbReference>
<dbReference type="Gene3D" id="1.10.287.130">
    <property type="match status" value="1"/>
</dbReference>
<name>A0A2P5P5U8_9CHLR</name>
<evidence type="ECO:0000313" key="12">
    <source>
        <dbReference type="EMBL" id="PPD57672.1"/>
    </source>
</evidence>
<evidence type="ECO:0000256" key="4">
    <source>
        <dbReference type="ARBA" id="ARBA00022475"/>
    </source>
</evidence>
<evidence type="ECO:0000256" key="3">
    <source>
        <dbReference type="ARBA" id="ARBA00012438"/>
    </source>
</evidence>
<gene>
    <name evidence="12" type="ORF">JP09_007985</name>
</gene>
<dbReference type="InterPro" id="IPR000014">
    <property type="entry name" value="PAS"/>
</dbReference>
<dbReference type="GO" id="GO:0005524">
    <property type="term" value="F:ATP binding"/>
    <property type="evidence" value="ECO:0007669"/>
    <property type="project" value="UniProtKB-KW"/>
</dbReference>
<comment type="catalytic activity">
    <reaction evidence="1">
        <text>ATP + protein L-histidine = ADP + protein N-phospho-L-histidine.</text>
        <dbReference type="EC" id="2.7.13.3"/>
    </reaction>
</comment>
<dbReference type="SMART" id="SM00387">
    <property type="entry name" value="HATPase_c"/>
    <property type="match status" value="1"/>
</dbReference>
<evidence type="ECO:0000256" key="7">
    <source>
        <dbReference type="ARBA" id="ARBA00022741"/>
    </source>
</evidence>
<accession>A0A2P5P5U8</accession>
<dbReference type="OrthoDB" id="9815750at2"/>
<dbReference type="InterPro" id="IPR029016">
    <property type="entry name" value="GAF-like_dom_sf"/>
</dbReference>
<dbReference type="EC" id="2.7.13.3" evidence="3"/>
<dbReference type="InterPro" id="IPR004358">
    <property type="entry name" value="Sig_transdc_His_kin-like_C"/>
</dbReference>
<dbReference type="PROSITE" id="PS50112">
    <property type="entry name" value="PAS"/>
    <property type="match status" value="2"/>
</dbReference>
<dbReference type="Gene3D" id="3.30.450.20">
    <property type="entry name" value="PAS domain"/>
    <property type="match status" value="2"/>
</dbReference>
<dbReference type="AlphaFoldDB" id="A0A2P5P5U8"/>
<organism evidence="12 13">
    <name type="scientific">Dehalogenimonas etheniformans</name>
    <dbReference type="NCBI Taxonomy" id="1536648"/>
    <lineage>
        <taxon>Bacteria</taxon>
        <taxon>Bacillati</taxon>
        <taxon>Chloroflexota</taxon>
        <taxon>Dehalococcoidia</taxon>
        <taxon>Dehalococcoidales</taxon>
        <taxon>Dehalococcoidaceae</taxon>
        <taxon>Dehalogenimonas</taxon>
    </lineage>
</organism>
<dbReference type="GO" id="GO:0000155">
    <property type="term" value="F:phosphorelay sensor kinase activity"/>
    <property type="evidence" value="ECO:0007669"/>
    <property type="project" value="InterPro"/>
</dbReference>
<dbReference type="SMART" id="SM00388">
    <property type="entry name" value="HisKA"/>
    <property type="match status" value="1"/>
</dbReference>
<dbReference type="SMART" id="SM00091">
    <property type="entry name" value="PAS"/>
    <property type="match status" value="3"/>
</dbReference>
<dbReference type="PANTHER" id="PTHR43047">
    <property type="entry name" value="TWO-COMPONENT HISTIDINE PROTEIN KINASE"/>
    <property type="match status" value="1"/>
</dbReference>
<dbReference type="InterPro" id="IPR005467">
    <property type="entry name" value="His_kinase_dom"/>
</dbReference>
<keyword evidence="5" id="KW-0597">Phosphoprotein</keyword>
<dbReference type="PRINTS" id="PR00344">
    <property type="entry name" value="BCTRLSENSOR"/>
</dbReference>
<dbReference type="InterPro" id="IPR035965">
    <property type="entry name" value="PAS-like_dom_sf"/>
</dbReference>
<dbReference type="GO" id="GO:0009927">
    <property type="term" value="F:histidine phosphotransfer kinase activity"/>
    <property type="evidence" value="ECO:0007669"/>
    <property type="project" value="TreeGrafter"/>
</dbReference>
<dbReference type="InterPro" id="IPR036097">
    <property type="entry name" value="HisK_dim/P_sf"/>
</dbReference>
<dbReference type="Pfam" id="PF02518">
    <property type="entry name" value="HATPase_c"/>
    <property type="match status" value="1"/>
</dbReference>
<proteinExistence type="predicted"/>
<dbReference type="Proteomes" id="UP000235653">
    <property type="component" value="Unassembled WGS sequence"/>
</dbReference>
<dbReference type="CDD" id="cd00075">
    <property type="entry name" value="HATPase"/>
    <property type="match status" value="1"/>
</dbReference>
<dbReference type="InterPro" id="IPR036890">
    <property type="entry name" value="HATPase_C_sf"/>
</dbReference>
<evidence type="ECO:0000256" key="10">
    <source>
        <dbReference type="ARBA" id="ARBA00023012"/>
    </source>
</evidence>
<evidence type="ECO:0000256" key="1">
    <source>
        <dbReference type="ARBA" id="ARBA00000085"/>
    </source>
</evidence>
<dbReference type="Pfam" id="PF00512">
    <property type="entry name" value="HisKA"/>
    <property type="match status" value="1"/>
</dbReference>
<dbReference type="FunFam" id="3.30.565.10:FF:000023">
    <property type="entry name" value="PAS domain-containing sensor histidine kinase"/>
    <property type="match status" value="1"/>
</dbReference>
<evidence type="ECO:0000256" key="9">
    <source>
        <dbReference type="ARBA" id="ARBA00022840"/>
    </source>
</evidence>
<dbReference type="NCBIfam" id="TIGR00229">
    <property type="entry name" value="sensory_box"/>
    <property type="match status" value="2"/>
</dbReference>
<keyword evidence="11" id="KW-0472">Membrane</keyword>
<reference evidence="12 13" key="1">
    <citation type="journal article" date="2017" name="ISME J.">
        <title>Grape pomace compost harbors organohalide-respiring Dehalogenimonas species with novel reductive dehalogenase genes.</title>
        <authorList>
            <person name="Yang Y."/>
            <person name="Higgins S.A."/>
            <person name="Yan J."/>
            <person name="Simsir B."/>
            <person name="Chourey K."/>
            <person name="Iyer R."/>
            <person name="Hettich R.L."/>
            <person name="Baldwin B."/>
            <person name="Ogles D.M."/>
            <person name="Loffler F.E."/>
        </authorList>
    </citation>
    <scope>NUCLEOTIDE SEQUENCE [LARGE SCALE GENOMIC DNA]</scope>
    <source>
        <strain evidence="12 13">GP</strain>
    </source>
</reference>
<dbReference type="SUPFAM" id="SSF55785">
    <property type="entry name" value="PYP-like sensor domain (PAS domain)"/>
    <property type="match status" value="2"/>
</dbReference>
<comment type="subcellular location">
    <subcellularLocation>
        <location evidence="2">Cell membrane</location>
    </subcellularLocation>
</comment>
<keyword evidence="10" id="KW-0902">Two-component regulatory system</keyword>
<sequence length="830" mass="92739">MTTKLRSGQTLETAYKFLEIANRHVEIKPLLVEFLAEFKALTGCSAIGIRLLDEERSIPYSVYEGFSRDFVELESPLVIGTDRCMCINVIAGTTDPSKPFYTEIGSFFMNRTSNFLATVSEDEKGQTRNACNAHGYESVALIPIRSGDSVLGLIHVADRHENMVPPVLVAELEKIGLVLGNAIQRVRLTQSLRDSEQRFRALFDNTGDAIILWEMPGSGYEARVIEANQVACDRYGYAHEEMLHLTARDLNTPESYAQTNVSSEAFQRTGQLTVQIVHRTKSGQPIPSEVSAHRFELNGKTVILSVIRDIRKRLEQEAEIRSLAAFPLSNPSPVLRVSMEGSVLFANPAASPLLREWHIDTGGVLPPPWPEQAGRAWKTGEEFEAELEIPGATYALTLFPDTANGFLNLYGLDITRRKSAERGLKESRDRLEKLNNSLPDAIVVVRRPGKRIEYVNRRMVELYGYTPEECLGRTPGFLFPDRASYLAQSRRLSEAISSGKAAEGLRTEAFQRRKSGELFPCELIQTFQPHPDGSMSTITIVRDITEQRKSQEEIEVYQHRLEDMVAARTEALGSEIIQRQKAESELRLLFDREQTLSSALRQQIEERSLYTRALVHELKTPLTPLLTASDYLEASLTDETARSFAHNIKVGARNMEKRINELLDLARGEVGTLRLSYRSFDLAALLEKIAEYVRPEAIHRGIQLELDVPPAPVVISADPDRLRQVVTNLVSNSFKFSRKGGHVKISLRQDPDGAVTSVADNGTGIATADLPYIFEPYHRGQNTDKKRLGGLGLGLALSKMFVELHGGQIWLKSAHGKGSTFSFKVPYSKS</sequence>
<keyword evidence="9" id="KW-0067">ATP-binding</keyword>
<dbReference type="EMBL" id="JQAN02000011">
    <property type="protein sequence ID" value="PPD57672.1"/>
    <property type="molecule type" value="Genomic_DNA"/>
</dbReference>
<evidence type="ECO:0000256" key="6">
    <source>
        <dbReference type="ARBA" id="ARBA00022679"/>
    </source>
</evidence>
<comment type="caution">
    <text evidence="12">The sequence shown here is derived from an EMBL/GenBank/DDBJ whole genome shotgun (WGS) entry which is preliminary data.</text>
</comment>
<evidence type="ECO:0000256" key="8">
    <source>
        <dbReference type="ARBA" id="ARBA00022777"/>
    </source>
</evidence>
<dbReference type="GO" id="GO:0005886">
    <property type="term" value="C:plasma membrane"/>
    <property type="evidence" value="ECO:0007669"/>
    <property type="project" value="UniProtKB-SubCell"/>
</dbReference>
<dbReference type="CDD" id="cd00082">
    <property type="entry name" value="HisKA"/>
    <property type="match status" value="1"/>
</dbReference>
<protein>
    <recommendedName>
        <fullName evidence="3">histidine kinase</fullName>
        <ecNumber evidence="3">2.7.13.3</ecNumber>
    </recommendedName>
</protein>
<dbReference type="PROSITE" id="PS50109">
    <property type="entry name" value="HIS_KIN"/>
    <property type="match status" value="1"/>
</dbReference>